<comment type="catalytic activity">
    <reaction evidence="1 8">
        <text>adenosine 5'-phosphosulfate + ATP = 3'-phosphoadenylyl sulfate + ADP + H(+)</text>
        <dbReference type="Rhea" id="RHEA:24152"/>
        <dbReference type="ChEBI" id="CHEBI:15378"/>
        <dbReference type="ChEBI" id="CHEBI:30616"/>
        <dbReference type="ChEBI" id="CHEBI:58243"/>
        <dbReference type="ChEBI" id="CHEBI:58339"/>
        <dbReference type="ChEBI" id="CHEBI:456216"/>
        <dbReference type="EC" id="2.7.1.25"/>
    </reaction>
</comment>
<evidence type="ECO:0000259" key="11">
    <source>
        <dbReference type="Pfam" id="PF14306"/>
    </source>
</evidence>
<comment type="catalytic activity">
    <reaction evidence="7">
        <text>sulfate + ATP + H(+) = adenosine 5'-phosphosulfate + diphosphate</text>
        <dbReference type="Rhea" id="RHEA:18133"/>
        <dbReference type="ChEBI" id="CHEBI:15378"/>
        <dbReference type="ChEBI" id="CHEBI:16189"/>
        <dbReference type="ChEBI" id="CHEBI:30616"/>
        <dbReference type="ChEBI" id="CHEBI:33019"/>
        <dbReference type="ChEBI" id="CHEBI:58243"/>
        <dbReference type="EC" id="2.7.7.4"/>
    </reaction>
</comment>
<dbReference type="EMBL" id="QQAX01000002">
    <property type="protein sequence ID" value="RDI48685.1"/>
    <property type="molecule type" value="Genomic_DNA"/>
</dbReference>
<dbReference type="Pfam" id="PF01747">
    <property type="entry name" value="ATP-sulfurylase"/>
    <property type="match status" value="1"/>
</dbReference>
<dbReference type="Gene3D" id="3.10.400.10">
    <property type="entry name" value="Sulfate adenylyltransferase"/>
    <property type="match status" value="1"/>
</dbReference>
<dbReference type="InterPro" id="IPR002891">
    <property type="entry name" value="APS"/>
</dbReference>
<accession>A0A370GYG4</accession>
<dbReference type="GO" id="GO:0004020">
    <property type="term" value="F:adenylylsulfate kinase activity"/>
    <property type="evidence" value="ECO:0007669"/>
    <property type="project" value="UniProtKB-UniRule"/>
</dbReference>
<dbReference type="GO" id="GO:0004781">
    <property type="term" value="F:sulfate adenylyltransferase (ATP) activity"/>
    <property type="evidence" value="ECO:0007669"/>
    <property type="project" value="UniProtKB-EC"/>
</dbReference>
<dbReference type="HAMAP" id="MF_00065">
    <property type="entry name" value="Adenylyl_sulf_kinase"/>
    <property type="match status" value="1"/>
</dbReference>
<dbReference type="FunFam" id="3.40.50.300:FF:000802">
    <property type="entry name" value="Sulfate adenylyltransferase"/>
    <property type="match status" value="1"/>
</dbReference>
<dbReference type="SUPFAM" id="SSF52374">
    <property type="entry name" value="Nucleotidylyl transferase"/>
    <property type="match status" value="1"/>
</dbReference>
<evidence type="ECO:0000256" key="2">
    <source>
        <dbReference type="ARBA" id="ARBA00004806"/>
    </source>
</evidence>
<comment type="function">
    <text evidence="8">Catalyzes the synthesis of activated sulfate.</text>
</comment>
<dbReference type="GO" id="GO:0005737">
    <property type="term" value="C:cytoplasm"/>
    <property type="evidence" value="ECO:0007669"/>
    <property type="project" value="TreeGrafter"/>
</dbReference>
<keyword evidence="8" id="KW-0597">Phosphoprotein</keyword>
<dbReference type="CDD" id="cd02027">
    <property type="entry name" value="APSK"/>
    <property type="match status" value="1"/>
</dbReference>
<dbReference type="Pfam" id="PF01583">
    <property type="entry name" value="APS_kinase"/>
    <property type="match status" value="1"/>
</dbReference>
<evidence type="ECO:0000256" key="6">
    <source>
        <dbReference type="ARBA" id="ARBA00022840"/>
    </source>
</evidence>
<evidence type="ECO:0000256" key="5">
    <source>
        <dbReference type="ARBA" id="ARBA00022741"/>
    </source>
</evidence>
<evidence type="ECO:0000259" key="10">
    <source>
        <dbReference type="Pfam" id="PF01747"/>
    </source>
</evidence>
<protein>
    <recommendedName>
        <fullName evidence="8">Adenylyl-sulfate kinase</fullName>
        <ecNumber evidence="8">2.7.1.25</ecNumber>
    </recommendedName>
    <alternativeName>
        <fullName evidence="8">APS kinase</fullName>
    </alternativeName>
    <alternativeName>
        <fullName evidence="8">ATP adenosine-5'-phosphosulfate 3'-phosphotransferase</fullName>
    </alternativeName>
    <alternativeName>
        <fullName evidence="8">Adenosine-5'-phosphosulfate kinase</fullName>
    </alternativeName>
</protein>
<feature type="domain" description="Sulphate adenylyltransferase catalytic" evidence="10">
    <location>
        <begin position="175"/>
        <end position="387"/>
    </location>
</feature>
<dbReference type="PANTHER" id="PTHR42700:SF1">
    <property type="entry name" value="SULFATE ADENYLYLTRANSFERASE"/>
    <property type="match status" value="1"/>
</dbReference>
<keyword evidence="3 8" id="KW-0808">Transferase</keyword>
<dbReference type="GO" id="GO:0010134">
    <property type="term" value="P:sulfate assimilation via adenylyl sulfate reduction"/>
    <property type="evidence" value="ECO:0007669"/>
    <property type="project" value="TreeGrafter"/>
</dbReference>
<dbReference type="Proteomes" id="UP000254720">
    <property type="component" value="Unassembled WGS sequence"/>
</dbReference>
<evidence type="ECO:0000256" key="3">
    <source>
        <dbReference type="ARBA" id="ARBA00022679"/>
    </source>
</evidence>
<dbReference type="InterPro" id="IPR014729">
    <property type="entry name" value="Rossmann-like_a/b/a_fold"/>
</dbReference>
<keyword evidence="13" id="KW-1185">Reference proteome</keyword>
<feature type="domain" description="APS kinase" evidence="9">
    <location>
        <begin position="395"/>
        <end position="547"/>
    </location>
</feature>
<dbReference type="NCBIfam" id="TIGR00455">
    <property type="entry name" value="apsK"/>
    <property type="match status" value="1"/>
</dbReference>
<dbReference type="OrthoDB" id="9804504at2"/>
<dbReference type="InterPro" id="IPR059117">
    <property type="entry name" value="APS_kinase_dom"/>
</dbReference>
<comment type="similarity">
    <text evidence="8">Belongs to the APS kinase family.</text>
</comment>
<evidence type="ECO:0000259" key="9">
    <source>
        <dbReference type="Pfam" id="PF01583"/>
    </source>
</evidence>
<organism evidence="12 13">
    <name type="scientific">Aquicella lusitana</name>
    <dbReference type="NCBI Taxonomy" id="254246"/>
    <lineage>
        <taxon>Bacteria</taxon>
        <taxon>Pseudomonadati</taxon>
        <taxon>Pseudomonadota</taxon>
        <taxon>Gammaproteobacteria</taxon>
        <taxon>Legionellales</taxon>
        <taxon>Coxiellaceae</taxon>
        <taxon>Aquicella</taxon>
    </lineage>
</organism>
<dbReference type="RefSeq" id="WP_114833489.1">
    <property type="nucleotide sequence ID" value="NZ_LR699114.1"/>
</dbReference>
<sequence>MESTFISSQRHAEAPATLLTPEKKIEYKYRAHELPALTLSHRQLCDLELILNGGFAPLSGFMTRADYESVLNRMRLADGTLWPMPIMLDVDPAFAETIKTGDEIALRDAEGLLLAILQVEDVWQVNKQQEAEAIFTTQDDSHPGVSYLYHQMKNVYIGGKLLGISLPHHYDFSYLRHTPQALRELFHARGWKKIVAFQTRNPMHRAHQELTLRAAQQTGANLLLHPVVGMTKPGDIEYYTRVRCYEHVLKTYPDNAFLSLLPLAMRMGGPKEAVWHAIIRKNYGCTHFIVGRDHAGPGRNKDGENFYDPYAAQDLALTHQKEIGIEIVPFQEMVYSHKQSRYFPIDQFPEDETPAAISGTELRERLHKNLEIPEWFSYPTVINELRKAYPPRHKQGFTIFLTGLPSSGKSTLANALSLRLREMVDRQISVLDGDVIRTHLSRGLGFSQEDREANITRVGFVAKEITKHGGIAICALVAPFARAREMVRQMISEVGGFIEVYVATPLAICEERDRKGLYKKAREGVIKQFTGISDPYESPVAPEIAIDTAHVHPEAMIDILVKQIKLLGYIQ</sequence>
<feature type="binding site" evidence="8">
    <location>
        <begin position="403"/>
        <end position="410"/>
    </location>
    <ligand>
        <name>ATP</name>
        <dbReference type="ChEBI" id="CHEBI:30616"/>
    </ligand>
</feature>
<dbReference type="CDD" id="cd00517">
    <property type="entry name" value="ATPS"/>
    <property type="match status" value="1"/>
</dbReference>
<dbReference type="GO" id="GO:0019379">
    <property type="term" value="P:sulfate assimilation, phosphoadenylyl sulfate reduction by phosphoadenylyl-sulfate reductase (thioredoxin)"/>
    <property type="evidence" value="ECO:0007669"/>
    <property type="project" value="TreeGrafter"/>
</dbReference>
<comment type="pathway">
    <text evidence="2 8">Sulfur metabolism; hydrogen sulfide biosynthesis; sulfite from sulfate: step 2/3.</text>
</comment>
<dbReference type="InterPro" id="IPR050512">
    <property type="entry name" value="Sulf_AdTrans/APS_kinase"/>
</dbReference>
<dbReference type="GO" id="GO:0070814">
    <property type="term" value="P:hydrogen sulfide biosynthetic process"/>
    <property type="evidence" value="ECO:0007669"/>
    <property type="project" value="UniProtKB-UniRule"/>
</dbReference>
<name>A0A370GYG4_9COXI</name>
<evidence type="ECO:0000256" key="1">
    <source>
        <dbReference type="ARBA" id="ARBA00001823"/>
    </source>
</evidence>
<dbReference type="AlphaFoldDB" id="A0A370GYG4"/>
<dbReference type="InterPro" id="IPR002650">
    <property type="entry name" value="Sulphate_adenylyltransferase"/>
</dbReference>
<keyword evidence="6 8" id="KW-0067">ATP-binding</keyword>
<proteinExistence type="inferred from homology"/>
<dbReference type="Gene3D" id="3.40.50.620">
    <property type="entry name" value="HUPs"/>
    <property type="match status" value="1"/>
</dbReference>
<dbReference type="NCBIfam" id="NF004040">
    <property type="entry name" value="PRK05537.1"/>
    <property type="match status" value="1"/>
</dbReference>
<keyword evidence="8" id="KW-0418">Kinase</keyword>
<evidence type="ECO:0000256" key="7">
    <source>
        <dbReference type="ARBA" id="ARBA00049370"/>
    </source>
</evidence>
<dbReference type="SUPFAM" id="SSF52540">
    <property type="entry name" value="P-loop containing nucleoside triphosphate hydrolases"/>
    <property type="match status" value="1"/>
</dbReference>
<comment type="caution">
    <text evidence="12">The sequence shown here is derived from an EMBL/GenBank/DDBJ whole genome shotgun (WGS) entry which is preliminary data.</text>
</comment>
<comment type="caution">
    <text evidence="8">Lacks conserved residue(s) required for the propagation of feature annotation.</text>
</comment>
<dbReference type="NCBIfam" id="NF003013">
    <property type="entry name" value="PRK03846.1"/>
    <property type="match status" value="1"/>
</dbReference>
<dbReference type="UniPathway" id="UPA00140">
    <property type="reaction ID" value="UER00205"/>
</dbReference>
<keyword evidence="5 8" id="KW-0547">Nucleotide-binding</keyword>
<reference evidence="12 13" key="1">
    <citation type="submission" date="2018-07" db="EMBL/GenBank/DDBJ databases">
        <title>Genomic Encyclopedia of Type Strains, Phase IV (KMG-IV): sequencing the most valuable type-strain genomes for metagenomic binning, comparative biology and taxonomic classification.</title>
        <authorList>
            <person name="Goeker M."/>
        </authorList>
    </citation>
    <scope>NUCLEOTIDE SEQUENCE [LARGE SCALE GENOMIC DNA]</scope>
    <source>
        <strain evidence="12 13">DSM 16500</strain>
    </source>
</reference>
<dbReference type="InterPro" id="IPR015947">
    <property type="entry name" value="PUA-like_sf"/>
</dbReference>
<dbReference type="GO" id="GO:0005524">
    <property type="term" value="F:ATP binding"/>
    <property type="evidence" value="ECO:0007669"/>
    <property type="project" value="UniProtKB-UniRule"/>
</dbReference>
<dbReference type="PANTHER" id="PTHR42700">
    <property type="entry name" value="SULFATE ADENYLYLTRANSFERASE"/>
    <property type="match status" value="1"/>
</dbReference>
<gene>
    <name evidence="8" type="primary">cysC</name>
    <name evidence="12" type="ORF">C8D86_102114</name>
</gene>
<dbReference type="SUPFAM" id="SSF88697">
    <property type="entry name" value="PUA domain-like"/>
    <property type="match status" value="1"/>
</dbReference>
<dbReference type="NCBIfam" id="TIGR00339">
    <property type="entry name" value="sopT"/>
    <property type="match status" value="1"/>
</dbReference>
<dbReference type="EC" id="2.7.1.25" evidence="8"/>
<feature type="domain" description="ATP-sulfurylase PUA-like" evidence="11">
    <location>
        <begin position="18"/>
        <end position="162"/>
    </location>
</feature>
<dbReference type="Gene3D" id="3.40.50.300">
    <property type="entry name" value="P-loop containing nucleotide triphosphate hydrolases"/>
    <property type="match status" value="1"/>
</dbReference>
<dbReference type="InterPro" id="IPR024951">
    <property type="entry name" value="Sulfurylase_cat_dom"/>
</dbReference>
<evidence type="ECO:0000313" key="13">
    <source>
        <dbReference type="Proteomes" id="UP000254720"/>
    </source>
</evidence>
<keyword evidence="4 12" id="KW-0548">Nucleotidyltransferase</keyword>
<evidence type="ECO:0000256" key="8">
    <source>
        <dbReference type="HAMAP-Rule" id="MF_00065"/>
    </source>
</evidence>
<evidence type="ECO:0000256" key="4">
    <source>
        <dbReference type="ARBA" id="ARBA00022695"/>
    </source>
</evidence>
<evidence type="ECO:0000313" key="12">
    <source>
        <dbReference type="EMBL" id="RDI48685.1"/>
    </source>
</evidence>
<dbReference type="InterPro" id="IPR027417">
    <property type="entry name" value="P-loop_NTPase"/>
</dbReference>
<dbReference type="InterPro" id="IPR025980">
    <property type="entry name" value="ATP-Sase_PUA-like_dom"/>
</dbReference>
<dbReference type="Pfam" id="PF14306">
    <property type="entry name" value="PUA_2"/>
    <property type="match status" value="1"/>
</dbReference>